<feature type="region of interest" description="Disordered" evidence="1">
    <location>
        <begin position="31"/>
        <end position="70"/>
    </location>
</feature>
<feature type="compositionally biased region" description="Polar residues" evidence="1">
    <location>
        <begin position="56"/>
        <end position="69"/>
    </location>
</feature>
<gene>
    <name evidence="2" type="ORF">PIB30_027875</name>
</gene>
<evidence type="ECO:0000313" key="2">
    <source>
        <dbReference type="EMBL" id="MED6182379.1"/>
    </source>
</evidence>
<dbReference type="EMBL" id="JASCZI010181351">
    <property type="protein sequence ID" value="MED6182379.1"/>
    <property type="molecule type" value="Genomic_DNA"/>
</dbReference>
<evidence type="ECO:0000256" key="1">
    <source>
        <dbReference type="SAM" id="MobiDB-lite"/>
    </source>
</evidence>
<feature type="compositionally biased region" description="Polar residues" evidence="1">
    <location>
        <begin position="32"/>
        <end position="47"/>
    </location>
</feature>
<dbReference type="Proteomes" id="UP001341840">
    <property type="component" value="Unassembled WGS sequence"/>
</dbReference>
<protein>
    <submittedName>
        <fullName evidence="2">Uncharacterized protein</fullName>
    </submittedName>
</protein>
<sequence>MFSSMTTNTSTAADLTQNQSTQVIPIIHGKTQVAQHSTMTSKNSVSAEESPKDTTPLPSTDSEQSSPNVPITAPVLITGIEVVLPAPLNQELTHQNPTTQTRQKISKLKPTSYLYVSHTDPELKYSIPKSVNQALKTLHWKNAIDKEYNALIKNQFVNFIKPFMA</sequence>
<evidence type="ECO:0000313" key="3">
    <source>
        <dbReference type="Proteomes" id="UP001341840"/>
    </source>
</evidence>
<organism evidence="2 3">
    <name type="scientific">Stylosanthes scabra</name>
    <dbReference type="NCBI Taxonomy" id="79078"/>
    <lineage>
        <taxon>Eukaryota</taxon>
        <taxon>Viridiplantae</taxon>
        <taxon>Streptophyta</taxon>
        <taxon>Embryophyta</taxon>
        <taxon>Tracheophyta</taxon>
        <taxon>Spermatophyta</taxon>
        <taxon>Magnoliopsida</taxon>
        <taxon>eudicotyledons</taxon>
        <taxon>Gunneridae</taxon>
        <taxon>Pentapetalae</taxon>
        <taxon>rosids</taxon>
        <taxon>fabids</taxon>
        <taxon>Fabales</taxon>
        <taxon>Fabaceae</taxon>
        <taxon>Papilionoideae</taxon>
        <taxon>50 kb inversion clade</taxon>
        <taxon>dalbergioids sensu lato</taxon>
        <taxon>Dalbergieae</taxon>
        <taxon>Pterocarpus clade</taxon>
        <taxon>Stylosanthes</taxon>
    </lineage>
</organism>
<keyword evidence="3" id="KW-1185">Reference proteome</keyword>
<proteinExistence type="predicted"/>
<name>A0ABU6WAR8_9FABA</name>
<comment type="caution">
    <text evidence="2">The sequence shown here is derived from an EMBL/GenBank/DDBJ whole genome shotgun (WGS) entry which is preliminary data.</text>
</comment>
<accession>A0ABU6WAR8</accession>
<reference evidence="2 3" key="1">
    <citation type="journal article" date="2023" name="Plants (Basel)">
        <title>Bridging the Gap: Combining Genomics and Transcriptomics Approaches to Understand Stylosanthes scabra, an Orphan Legume from the Brazilian Caatinga.</title>
        <authorList>
            <person name="Ferreira-Neto J.R.C."/>
            <person name="da Silva M.D."/>
            <person name="Binneck E."/>
            <person name="de Melo N.F."/>
            <person name="da Silva R.H."/>
            <person name="de Melo A.L.T.M."/>
            <person name="Pandolfi V."/>
            <person name="Bustamante F.O."/>
            <person name="Brasileiro-Vidal A.C."/>
            <person name="Benko-Iseppon A.M."/>
        </authorList>
    </citation>
    <scope>NUCLEOTIDE SEQUENCE [LARGE SCALE GENOMIC DNA]</scope>
    <source>
        <tissue evidence="2">Leaves</tissue>
    </source>
</reference>